<protein>
    <submittedName>
        <fullName evidence="1">Uncharacterized protein</fullName>
    </submittedName>
</protein>
<accession>A0ACC2WIA2</accession>
<keyword evidence="2" id="KW-1185">Reference proteome</keyword>
<evidence type="ECO:0000313" key="1">
    <source>
        <dbReference type="EMBL" id="KAJ9110546.1"/>
    </source>
</evidence>
<gene>
    <name evidence="1" type="ORF">QFC20_002874</name>
</gene>
<name>A0ACC2WIA2_9TREE</name>
<dbReference type="EMBL" id="JASBWS010000023">
    <property type="protein sequence ID" value="KAJ9110546.1"/>
    <property type="molecule type" value="Genomic_DNA"/>
</dbReference>
<proteinExistence type="predicted"/>
<comment type="caution">
    <text evidence="1">The sequence shown here is derived from an EMBL/GenBank/DDBJ whole genome shotgun (WGS) entry which is preliminary data.</text>
</comment>
<organism evidence="1 2">
    <name type="scientific">Naganishia adeliensis</name>
    <dbReference type="NCBI Taxonomy" id="92952"/>
    <lineage>
        <taxon>Eukaryota</taxon>
        <taxon>Fungi</taxon>
        <taxon>Dikarya</taxon>
        <taxon>Basidiomycota</taxon>
        <taxon>Agaricomycotina</taxon>
        <taxon>Tremellomycetes</taxon>
        <taxon>Filobasidiales</taxon>
        <taxon>Filobasidiaceae</taxon>
        <taxon>Naganishia</taxon>
    </lineage>
</organism>
<sequence>MPSEYGTYNDHDPRPQRPLHLHALPKGHGPASSSTRISSVYSLSSLEHAPTFVKAVGAYDELGRSLADGVDAGVTTGQAKHEEGEGLKFWRNLDLGPSQVGSRAATPSIPPPLERDIATQSRSRGSSPIAQPSPIVAPIAPPIHVPQEQWFIRRALLAKAQKERETQSAEGSPSAAGVSSTAPTRPSTPSLASLLSDSLPPPPTSSTGEEIEGYRPPAYFHLNPSNKGWRVLKNIGWDERGGLGRGSADVRSDDAEREKGVQVKSEDGVSRSSTVIGARVDGTTGTTNDSAIDLTLDSASESDSDQPSNSKSRLQAISPQRSAEPSSSRNTTNPVGRTAPVATYLKTDLRGIGALSSSEKRRALLRPGTLSRHPSHKQRGNA</sequence>
<evidence type="ECO:0000313" key="2">
    <source>
        <dbReference type="Proteomes" id="UP001230649"/>
    </source>
</evidence>
<reference evidence="1" key="1">
    <citation type="submission" date="2023-04" db="EMBL/GenBank/DDBJ databases">
        <title>Draft Genome sequencing of Naganishia species isolated from polar environments using Oxford Nanopore Technology.</title>
        <authorList>
            <person name="Leo P."/>
            <person name="Venkateswaran K."/>
        </authorList>
    </citation>
    <scope>NUCLEOTIDE SEQUENCE</scope>
    <source>
        <strain evidence="1">MNA-CCFEE 5262</strain>
    </source>
</reference>
<dbReference type="Proteomes" id="UP001230649">
    <property type="component" value="Unassembled WGS sequence"/>
</dbReference>